<keyword evidence="5" id="KW-1185">Reference proteome</keyword>
<keyword evidence="4" id="KW-0449">Lipoprotein</keyword>
<dbReference type="PROSITE" id="PS51257">
    <property type="entry name" value="PROKAR_LIPOPROTEIN"/>
    <property type="match status" value="1"/>
</dbReference>
<dbReference type="RefSeq" id="WP_377183642.1">
    <property type="nucleotide sequence ID" value="NZ_JBHUPD010000001.1"/>
</dbReference>
<feature type="chain" id="PRO_5046991712" description="Type IV secretion system putative lipoprotein virB7" evidence="3">
    <location>
        <begin position="19"/>
        <end position="136"/>
    </location>
</feature>
<organism evidence="4 5">
    <name type="scientific">Mucilaginibacter ximonensis</name>
    <dbReference type="NCBI Taxonomy" id="538021"/>
    <lineage>
        <taxon>Bacteria</taxon>
        <taxon>Pseudomonadati</taxon>
        <taxon>Bacteroidota</taxon>
        <taxon>Sphingobacteriia</taxon>
        <taxon>Sphingobacteriales</taxon>
        <taxon>Sphingobacteriaceae</taxon>
        <taxon>Mucilaginibacter</taxon>
    </lineage>
</organism>
<proteinExistence type="predicted"/>
<dbReference type="Proteomes" id="UP001597557">
    <property type="component" value="Unassembled WGS sequence"/>
</dbReference>
<protein>
    <recommendedName>
        <fullName evidence="1">Type IV secretion system putative lipoprotein virB7</fullName>
    </recommendedName>
</protein>
<name>A0ABW5YA04_9SPHI</name>
<evidence type="ECO:0000313" key="5">
    <source>
        <dbReference type="Proteomes" id="UP001597557"/>
    </source>
</evidence>
<evidence type="ECO:0000256" key="2">
    <source>
        <dbReference type="ARBA" id="ARBA00022729"/>
    </source>
</evidence>
<evidence type="ECO:0000256" key="3">
    <source>
        <dbReference type="SAM" id="SignalP"/>
    </source>
</evidence>
<dbReference type="Pfam" id="PF08139">
    <property type="entry name" value="LPAM_1"/>
    <property type="match status" value="1"/>
</dbReference>
<comment type="caution">
    <text evidence="4">The sequence shown here is derived from an EMBL/GenBank/DDBJ whole genome shotgun (WGS) entry which is preliminary data.</text>
</comment>
<evidence type="ECO:0000313" key="4">
    <source>
        <dbReference type="EMBL" id="MFD2872214.1"/>
    </source>
</evidence>
<accession>A0ABW5YA04</accession>
<reference evidence="5" key="1">
    <citation type="journal article" date="2019" name="Int. J. Syst. Evol. Microbiol.">
        <title>The Global Catalogue of Microorganisms (GCM) 10K type strain sequencing project: providing services to taxonomists for standard genome sequencing and annotation.</title>
        <authorList>
            <consortium name="The Broad Institute Genomics Platform"/>
            <consortium name="The Broad Institute Genome Sequencing Center for Infectious Disease"/>
            <person name="Wu L."/>
            <person name="Ma J."/>
        </authorList>
    </citation>
    <scope>NUCLEOTIDE SEQUENCE [LARGE SCALE GENOMIC DNA]</scope>
    <source>
        <strain evidence="5">KCTC 22437</strain>
    </source>
</reference>
<feature type="signal peptide" evidence="3">
    <location>
        <begin position="1"/>
        <end position="18"/>
    </location>
</feature>
<gene>
    <name evidence="4" type="ORF">ACFS5N_07035</name>
</gene>
<evidence type="ECO:0000256" key="1">
    <source>
        <dbReference type="ARBA" id="ARBA00017922"/>
    </source>
</evidence>
<sequence>MKKIFLLAIAALALTACSDEKKSEKALLDDVIKMHNSVMSMDEQLVHNKMKLDTLITTADDTAKAKMNAMRVQIDKVDNNMEDWMQKFDPDTKGKSHDDVVKYMTEQKVRIQQIDSIMRAAIKESGEYIKQKTTTK</sequence>
<keyword evidence="2 3" id="KW-0732">Signal</keyword>
<dbReference type="EMBL" id="JBHUPD010000001">
    <property type="protein sequence ID" value="MFD2872214.1"/>
    <property type="molecule type" value="Genomic_DNA"/>
</dbReference>
<dbReference type="InterPro" id="IPR012640">
    <property type="entry name" value="Membr_lipoprot_lipid_attach_CS"/>
</dbReference>